<comment type="caution">
    <text evidence="7">The sequence shown here is derived from an EMBL/GenBank/DDBJ whole genome shotgun (WGS) entry which is preliminary data.</text>
</comment>
<comment type="cofactor">
    <cofactor evidence="1">
        <name>Mg(2+)</name>
        <dbReference type="ChEBI" id="CHEBI:18420"/>
    </cofactor>
</comment>
<dbReference type="GO" id="GO:0006744">
    <property type="term" value="P:ubiquinone biosynthetic process"/>
    <property type="evidence" value="ECO:0007669"/>
    <property type="project" value="TreeGrafter"/>
</dbReference>
<dbReference type="GO" id="GO:1990234">
    <property type="term" value="C:transferase complex"/>
    <property type="evidence" value="ECO:0007669"/>
    <property type="project" value="TreeGrafter"/>
</dbReference>
<keyword evidence="5" id="KW-0460">Magnesium</keyword>
<dbReference type="SUPFAM" id="SSF48576">
    <property type="entry name" value="Terpenoid synthases"/>
    <property type="match status" value="1"/>
</dbReference>
<dbReference type="PANTHER" id="PTHR12001:SF69">
    <property type="entry name" value="ALL TRANS-POLYPRENYL-DIPHOSPHATE SYNTHASE PDSS1"/>
    <property type="match status" value="1"/>
</dbReference>
<evidence type="ECO:0000256" key="4">
    <source>
        <dbReference type="ARBA" id="ARBA00022723"/>
    </source>
</evidence>
<dbReference type="Gene3D" id="1.10.600.10">
    <property type="entry name" value="Farnesyl Diphosphate Synthase"/>
    <property type="match status" value="1"/>
</dbReference>
<name>A0AAV7IXX9_COTGL</name>
<dbReference type="AlphaFoldDB" id="A0AAV7IXX9"/>
<evidence type="ECO:0000256" key="6">
    <source>
        <dbReference type="ARBA" id="ARBA00023229"/>
    </source>
</evidence>
<dbReference type="GO" id="GO:0046872">
    <property type="term" value="F:metal ion binding"/>
    <property type="evidence" value="ECO:0007669"/>
    <property type="project" value="UniProtKB-KW"/>
</dbReference>
<dbReference type="InterPro" id="IPR008949">
    <property type="entry name" value="Isoprenoid_synthase_dom_sf"/>
</dbReference>
<dbReference type="Proteomes" id="UP000826195">
    <property type="component" value="Unassembled WGS sequence"/>
</dbReference>
<evidence type="ECO:0000256" key="1">
    <source>
        <dbReference type="ARBA" id="ARBA00001946"/>
    </source>
</evidence>
<protein>
    <submittedName>
        <fullName evidence="7">Uncharacterized protein</fullName>
    </submittedName>
</protein>
<dbReference type="GO" id="GO:0005739">
    <property type="term" value="C:mitochondrion"/>
    <property type="evidence" value="ECO:0007669"/>
    <property type="project" value="TreeGrafter"/>
</dbReference>
<dbReference type="PROSITE" id="PS00723">
    <property type="entry name" value="POLYPRENYL_SYNTHASE_1"/>
    <property type="match status" value="1"/>
</dbReference>
<keyword evidence="6" id="KW-0414">Isoprene biosynthesis</keyword>
<dbReference type="InterPro" id="IPR033749">
    <property type="entry name" value="Polyprenyl_synt_CS"/>
</dbReference>
<keyword evidence="4" id="KW-0479">Metal-binding</keyword>
<dbReference type="EMBL" id="JAHXZJ010000374">
    <property type="protein sequence ID" value="KAH0560575.1"/>
    <property type="molecule type" value="Genomic_DNA"/>
</dbReference>
<evidence type="ECO:0000256" key="2">
    <source>
        <dbReference type="ARBA" id="ARBA00006706"/>
    </source>
</evidence>
<evidence type="ECO:0000313" key="7">
    <source>
        <dbReference type="EMBL" id="KAH0560575.1"/>
    </source>
</evidence>
<keyword evidence="3" id="KW-0808">Transferase</keyword>
<dbReference type="GO" id="GO:0008299">
    <property type="term" value="P:isoprenoid biosynthetic process"/>
    <property type="evidence" value="ECO:0007669"/>
    <property type="project" value="UniProtKB-KW"/>
</dbReference>
<dbReference type="GO" id="GO:0042811">
    <property type="term" value="P:pheromone biosynthetic process"/>
    <property type="evidence" value="ECO:0007669"/>
    <property type="project" value="UniProtKB-ARBA"/>
</dbReference>
<gene>
    <name evidence="7" type="ORF">KQX54_006020</name>
</gene>
<keyword evidence="8" id="KW-1185">Reference proteome</keyword>
<evidence type="ECO:0000256" key="5">
    <source>
        <dbReference type="ARBA" id="ARBA00022842"/>
    </source>
</evidence>
<comment type="similarity">
    <text evidence="2">Belongs to the FPP/GGPP synthase family.</text>
</comment>
<reference evidence="7 8" key="1">
    <citation type="journal article" date="2021" name="J. Hered.">
        <title>A chromosome-level genome assembly of the parasitoid wasp, Cotesia glomerata (Hymenoptera: Braconidae).</title>
        <authorList>
            <person name="Pinto B.J."/>
            <person name="Weis J.J."/>
            <person name="Gamble T."/>
            <person name="Ode P.J."/>
            <person name="Paul R."/>
            <person name="Zaspel J.M."/>
        </authorList>
    </citation>
    <scope>NUCLEOTIDE SEQUENCE [LARGE SCALE GENOMIC DNA]</scope>
    <source>
        <strain evidence="7">CgM1</strain>
    </source>
</reference>
<sequence length="172" mass="19825">MSSMQTQQPGSLPDIHLDPYRLIEDDLKYVYDDIRRELIANTSVKELQEIATYYFDGQGKALRPMAAILMARAINYHKERNDLLPTQRQVALIAEMIHGASLIHDDVIDQSDYRRGKASVNVKWSQKKSQPRYKKCAQTIEGSKRLQLPVDLKGWTPRRSRKLACPSKLEEL</sequence>
<dbReference type="Pfam" id="PF00348">
    <property type="entry name" value="polyprenyl_synt"/>
    <property type="match status" value="1"/>
</dbReference>
<accession>A0AAV7IXX9</accession>
<dbReference type="PANTHER" id="PTHR12001">
    <property type="entry name" value="GERANYLGERANYL PYROPHOSPHATE SYNTHASE"/>
    <property type="match status" value="1"/>
</dbReference>
<dbReference type="InterPro" id="IPR000092">
    <property type="entry name" value="Polyprenyl_synt"/>
</dbReference>
<proteinExistence type="inferred from homology"/>
<evidence type="ECO:0000256" key="3">
    <source>
        <dbReference type="ARBA" id="ARBA00022679"/>
    </source>
</evidence>
<organism evidence="7 8">
    <name type="scientific">Cotesia glomerata</name>
    <name type="common">Lepidopteran parasitic wasp</name>
    <name type="synonym">Apanteles glomeratus</name>
    <dbReference type="NCBI Taxonomy" id="32391"/>
    <lineage>
        <taxon>Eukaryota</taxon>
        <taxon>Metazoa</taxon>
        <taxon>Ecdysozoa</taxon>
        <taxon>Arthropoda</taxon>
        <taxon>Hexapoda</taxon>
        <taxon>Insecta</taxon>
        <taxon>Pterygota</taxon>
        <taxon>Neoptera</taxon>
        <taxon>Endopterygota</taxon>
        <taxon>Hymenoptera</taxon>
        <taxon>Apocrita</taxon>
        <taxon>Ichneumonoidea</taxon>
        <taxon>Braconidae</taxon>
        <taxon>Microgastrinae</taxon>
        <taxon>Cotesia</taxon>
    </lineage>
</organism>
<evidence type="ECO:0000313" key="8">
    <source>
        <dbReference type="Proteomes" id="UP000826195"/>
    </source>
</evidence>
<dbReference type="GO" id="GO:0004659">
    <property type="term" value="F:prenyltransferase activity"/>
    <property type="evidence" value="ECO:0007669"/>
    <property type="project" value="InterPro"/>
</dbReference>